<sequence>MKRKLLVFISSTYIDLKEERQAAVEAVLEAGHIPAGMELFSAGDRSQLETIKKWIDDSDVFLLILGGRYGSIEAVSQKSYIELEYAHAEQQGMRHFALVLNEQFRKSKISILGQDAVEQNNGKKLEDFRAKVLSKMCSLVEDKKDIKLSIYKALKNITDENQEIGWVPKKESVDPSKTSIEFVAMTKEISELHRKIADLQKINASLTSSVAAGGSTTKQLDEFKAVAETLSLIKLVLENKETNALDSFVKYKESFVSGLSSRVSSNELYRHCYASVGPQLVIYGLAEYERVPGLNGQILRTTKLGNQFLAWAVKLIAEGVAKSASS</sequence>
<comment type="caution">
    <text evidence="2">The sequence shown here is derived from an EMBL/GenBank/DDBJ whole genome shotgun (WGS) entry which is preliminary data.</text>
</comment>
<protein>
    <submittedName>
        <fullName evidence="2">DUF4062 domain-containing protein</fullName>
    </submittedName>
</protein>
<dbReference type="Proteomes" id="UP000528460">
    <property type="component" value="Unassembled WGS sequence"/>
</dbReference>
<dbReference type="AlphaFoldDB" id="A0A7Y4NE38"/>
<dbReference type="InterPro" id="IPR025139">
    <property type="entry name" value="DUF4062"/>
</dbReference>
<dbReference type="RefSeq" id="WP_171415881.1">
    <property type="nucleotide sequence ID" value="NZ_JABFJW010000130.1"/>
</dbReference>
<accession>A0A7Y4NE38</accession>
<dbReference type="EMBL" id="JABFJW010000130">
    <property type="protein sequence ID" value="NOK10932.1"/>
    <property type="molecule type" value="Genomic_DNA"/>
</dbReference>
<gene>
    <name evidence="2" type="ORF">HNS30_17985</name>
</gene>
<evidence type="ECO:0000259" key="1">
    <source>
        <dbReference type="Pfam" id="PF13271"/>
    </source>
</evidence>
<proteinExistence type="predicted"/>
<evidence type="ECO:0000313" key="2">
    <source>
        <dbReference type="EMBL" id="NOK10932.1"/>
    </source>
</evidence>
<organism evidence="2 3">
    <name type="scientific">Corallococcus exercitus</name>
    <dbReference type="NCBI Taxonomy" id="2316736"/>
    <lineage>
        <taxon>Bacteria</taxon>
        <taxon>Pseudomonadati</taxon>
        <taxon>Myxococcota</taxon>
        <taxon>Myxococcia</taxon>
        <taxon>Myxococcales</taxon>
        <taxon>Cystobacterineae</taxon>
        <taxon>Myxococcaceae</taxon>
        <taxon>Corallococcus</taxon>
    </lineage>
</organism>
<reference evidence="2 3" key="1">
    <citation type="submission" date="2020-05" db="EMBL/GenBank/DDBJ databases">
        <authorList>
            <person name="Whitworth D."/>
        </authorList>
    </citation>
    <scope>NUCLEOTIDE SEQUENCE [LARGE SCALE GENOMIC DNA]</scope>
    <source>
        <strain evidence="2 3">CA046A</strain>
    </source>
</reference>
<name>A0A7Y4NE38_9BACT</name>
<dbReference type="Pfam" id="PF13271">
    <property type="entry name" value="DUF4062"/>
    <property type="match status" value="1"/>
</dbReference>
<evidence type="ECO:0000313" key="3">
    <source>
        <dbReference type="Proteomes" id="UP000528460"/>
    </source>
</evidence>
<feature type="domain" description="DUF4062" evidence="1">
    <location>
        <begin position="7"/>
        <end position="88"/>
    </location>
</feature>